<keyword evidence="2" id="KW-0812">Transmembrane</keyword>
<dbReference type="GO" id="GO:0005759">
    <property type="term" value="C:mitochondrial matrix"/>
    <property type="evidence" value="ECO:0007669"/>
    <property type="project" value="TreeGrafter"/>
</dbReference>
<dbReference type="EMBL" id="JAGRRH010000018">
    <property type="protein sequence ID" value="KAG7350403.1"/>
    <property type="molecule type" value="Genomic_DNA"/>
</dbReference>
<organism evidence="4 5">
    <name type="scientific">Nitzschia inconspicua</name>
    <dbReference type="NCBI Taxonomy" id="303405"/>
    <lineage>
        <taxon>Eukaryota</taxon>
        <taxon>Sar</taxon>
        <taxon>Stramenopiles</taxon>
        <taxon>Ochrophyta</taxon>
        <taxon>Bacillariophyta</taxon>
        <taxon>Bacillariophyceae</taxon>
        <taxon>Bacillariophycidae</taxon>
        <taxon>Bacillariales</taxon>
        <taxon>Bacillariaceae</taxon>
        <taxon>Nitzschia</taxon>
    </lineage>
</organism>
<dbReference type="InterPro" id="IPR050870">
    <property type="entry name" value="FAST_kinase"/>
</dbReference>
<accession>A0A9K3KWF5</accession>
<feature type="transmembrane region" description="Helical" evidence="2">
    <location>
        <begin position="18"/>
        <end position="36"/>
    </location>
</feature>
<dbReference type="PANTHER" id="PTHR21228">
    <property type="entry name" value="FAST LEU-RICH DOMAIN-CONTAINING"/>
    <property type="match status" value="1"/>
</dbReference>
<dbReference type="GO" id="GO:0000963">
    <property type="term" value="P:mitochondrial RNA processing"/>
    <property type="evidence" value="ECO:0007669"/>
    <property type="project" value="TreeGrafter"/>
</dbReference>
<dbReference type="AlphaFoldDB" id="A0A9K3KWF5"/>
<feature type="region of interest" description="Disordered" evidence="1">
    <location>
        <begin position="74"/>
        <end position="98"/>
    </location>
</feature>
<keyword evidence="2" id="KW-1133">Transmembrane helix</keyword>
<keyword evidence="2" id="KW-0472">Membrane</keyword>
<dbReference type="OrthoDB" id="203730at2759"/>
<dbReference type="Pfam" id="PF26188">
    <property type="entry name" value="RESC6"/>
    <property type="match status" value="1"/>
</dbReference>
<protein>
    <recommendedName>
        <fullName evidence="3">RNA-editing substrate-binding complex 6 protein domain-containing protein</fullName>
    </recommendedName>
</protein>
<dbReference type="GO" id="GO:0003723">
    <property type="term" value="F:RNA binding"/>
    <property type="evidence" value="ECO:0007669"/>
    <property type="project" value="TreeGrafter"/>
</dbReference>
<evidence type="ECO:0000256" key="2">
    <source>
        <dbReference type="SAM" id="Phobius"/>
    </source>
</evidence>
<keyword evidence="5" id="KW-1185">Reference proteome</keyword>
<dbReference type="Proteomes" id="UP000693970">
    <property type="component" value="Unassembled WGS sequence"/>
</dbReference>
<feature type="domain" description="RNA-editing substrate-binding complex 6 protein" evidence="3">
    <location>
        <begin position="106"/>
        <end position="385"/>
    </location>
</feature>
<dbReference type="GO" id="GO:0035770">
    <property type="term" value="C:ribonucleoprotein granule"/>
    <property type="evidence" value="ECO:0007669"/>
    <property type="project" value="TreeGrafter"/>
</dbReference>
<comment type="caution">
    <text evidence="4">The sequence shown here is derived from an EMBL/GenBank/DDBJ whole genome shotgun (WGS) entry which is preliminary data.</text>
</comment>
<evidence type="ECO:0000313" key="5">
    <source>
        <dbReference type="Proteomes" id="UP000693970"/>
    </source>
</evidence>
<evidence type="ECO:0000313" key="4">
    <source>
        <dbReference type="EMBL" id="KAG7350403.1"/>
    </source>
</evidence>
<reference evidence="4" key="2">
    <citation type="submission" date="2021-04" db="EMBL/GenBank/DDBJ databases">
        <authorList>
            <person name="Podell S."/>
        </authorList>
    </citation>
    <scope>NUCLEOTIDE SEQUENCE</scope>
    <source>
        <strain evidence="4">Hildebrandi</strain>
    </source>
</reference>
<evidence type="ECO:0000256" key="1">
    <source>
        <dbReference type="SAM" id="MobiDB-lite"/>
    </source>
</evidence>
<gene>
    <name evidence="4" type="ORF">IV203_009763</name>
</gene>
<reference evidence="4" key="1">
    <citation type="journal article" date="2021" name="Sci. Rep.">
        <title>Diploid genomic architecture of Nitzschia inconspicua, an elite biomass production diatom.</title>
        <authorList>
            <person name="Oliver A."/>
            <person name="Podell S."/>
            <person name="Pinowska A."/>
            <person name="Traller J.C."/>
            <person name="Smith S.R."/>
            <person name="McClure R."/>
            <person name="Beliaev A."/>
            <person name="Bohutskyi P."/>
            <person name="Hill E.A."/>
            <person name="Rabines A."/>
            <person name="Zheng H."/>
            <person name="Allen L.Z."/>
            <person name="Kuo A."/>
            <person name="Grigoriev I.V."/>
            <person name="Allen A.E."/>
            <person name="Hazlebeck D."/>
            <person name="Allen E.E."/>
        </authorList>
    </citation>
    <scope>NUCLEOTIDE SEQUENCE</scope>
    <source>
        <strain evidence="4">Hildebrandi</strain>
    </source>
</reference>
<dbReference type="InterPro" id="IPR058917">
    <property type="entry name" value="RESC6_dom"/>
</dbReference>
<dbReference type="GO" id="GO:0044528">
    <property type="term" value="P:regulation of mitochondrial mRNA stability"/>
    <property type="evidence" value="ECO:0007669"/>
    <property type="project" value="TreeGrafter"/>
</dbReference>
<proteinExistence type="predicted"/>
<name>A0A9K3KWF5_9STRA</name>
<sequence>MRDLNGFRGGTASSAAKLWLIYIILTTSTTAAFVLHPSHSTTLLSPSNTRRTHNNNCIFNLQLKFGLSRNQQHQASSNQDRYYKPQGSSSAPKPPRSKNVAQVIEINKMIVALGKQRRWKDILILYQQEKTIFNNVNFATAITQIARIQSVQRSDPLFQTLMDDLSSRIEDNGIEWMGTREFANTIHALGKMKLKSISARKILNFATSSNIGKDFILQGNSQGLANIAWAFAKLDIKAPNFFNAIEEQAEWLVKDGSPQATANTAWAFAKLDIKAPNFFNAIEEQAEWLVKDGSPQATANTAWTFAKLDIKASNFFNAIEEQAEWLVKEGNSQTTANTAWAFAKLDIKAPNFFNAIDEQAEWLVKEGNSQNTANTAWAFAKLDTKAPNYFNAIEEQAE</sequence>
<feature type="compositionally biased region" description="Polar residues" evidence="1">
    <location>
        <begin position="74"/>
        <end position="91"/>
    </location>
</feature>
<dbReference type="PANTHER" id="PTHR21228:SF40">
    <property type="entry name" value="LD45607P"/>
    <property type="match status" value="1"/>
</dbReference>
<evidence type="ECO:0000259" key="3">
    <source>
        <dbReference type="Pfam" id="PF26188"/>
    </source>
</evidence>